<evidence type="ECO:0000313" key="6">
    <source>
        <dbReference type="EMBL" id="PPK88911.1"/>
    </source>
</evidence>
<name>A0A2S6IBM5_9BACT</name>
<dbReference type="InterPro" id="IPR044183">
    <property type="entry name" value="PNSL4/FKBP13-like"/>
</dbReference>
<comment type="catalytic activity">
    <reaction evidence="1 3 4">
        <text>[protein]-peptidylproline (omega=180) = [protein]-peptidylproline (omega=0)</text>
        <dbReference type="Rhea" id="RHEA:16237"/>
        <dbReference type="Rhea" id="RHEA-COMP:10747"/>
        <dbReference type="Rhea" id="RHEA-COMP:10748"/>
        <dbReference type="ChEBI" id="CHEBI:83833"/>
        <dbReference type="ChEBI" id="CHEBI:83834"/>
        <dbReference type="EC" id="5.2.1.8"/>
    </reaction>
</comment>
<gene>
    <name evidence="6" type="ORF">CLV84_1885</name>
</gene>
<keyword evidence="7" id="KW-1185">Reference proteome</keyword>
<dbReference type="PANTHER" id="PTHR47833:SF2">
    <property type="entry name" value="PEPTIDYLPROLYL ISOMERASE"/>
    <property type="match status" value="1"/>
</dbReference>
<keyword evidence="2 3" id="KW-0697">Rotamase</keyword>
<evidence type="ECO:0000259" key="5">
    <source>
        <dbReference type="PROSITE" id="PS50059"/>
    </source>
</evidence>
<dbReference type="AlphaFoldDB" id="A0A2S6IBM5"/>
<comment type="caution">
    <text evidence="6">The sequence shown here is derived from an EMBL/GenBank/DDBJ whole genome shotgun (WGS) entry which is preliminary data.</text>
</comment>
<dbReference type="Pfam" id="PF00254">
    <property type="entry name" value="FKBP_C"/>
    <property type="match status" value="1"/>
</dbReference>
<dbReference type="SUPFAM" id="SSF54534">
    <property type="entry name" value="FKBP-like"/>
    <property type="match status" value="1"/>
</dbReference>
<sequence>MFNLRFLLILPVLVFVTSCGSDDDIELPPCESETISIEAFAAADTIMYSELDTTGLLYFIVDSGTVERPTETSTVVANYRGIFTDGQIFDQTNTTAGPATFALSNVIEGWQLGVPLIGEGGEIRLLIPSELAYGSQPRYDQFQRCVIPANSDLVFDIRLEEIR</sequence>
<comment type="similarity">
    <text evidence="4">Belongs to the FKBP-type PPIase family.</text>
</comment>
<dbReference type="RefSeq" id="WP_104419438.1">
    <property type="nucleotide sequence ID" value="NZ_PTJC01000005.1"/>
</dbReference>
<organism evidence="6 7">
    <name type="scientific">Neolewinella xylanilytica</name>
    <dbReference type="NCBI Taxonomy" id="1514080"/>
    <lineage>
        <taxon>Bacteria</taxon>
        <taxon>Pseudomonadati</taxon>
        <taxon>Bacteroidota</taxon>
        <taxon>Saprospiria</taxon>
        <taxon>Saprospirales</taxon>
        <taxon>Lewinellaceae</taxon>
        <taxon>Neolewinella</taxon>
    </lineage>
</organism>
<reference evidence="6 7" key="1">
    <citation type="submission" date="2018-02" db="EMBL/GenBank/DDBJ databases">
        <title>Genomic Encyclopedia of Archaeal and Bacterial Type Strains, Phase II (KMG-II): from individual species to whole genera.</title>
        <authorList>
            <person name="Goeker M."/>
        </authorList>
    </citation>
    <scope>NUCLEOTIDE SEQUENCE [LARGE SCALE GENOMIC DNA]</scope>
    <source>
        <strain evidence="6 7">DSM 29526</strain>
    </source>
</reference>
<evidence type="ECO:0000256" key="3">
    <source>
        <dbReference type="PROSITE-ProRule" id="PRU00277"/>
    </source>
</evidence>
<dbReference type="InterPro" id="IPR046357">
    <property type="entry name" value="PPIase_dom_sf"/>
</dbReference>
<evidence type="ECO:0000256" key="2">
    <source>
        <dbReference type="ARBA" id="ARBA00023110"/>
    </source>
</evidence>
<feature type="domain" description="PPIase FKBP-type" evidence="5">
    <location>
        <begin position="72"/>
        <end position="163"/>
    </location>
</feature>
<dbReference type="Proteomes" id="UP000237662">
    <property type="component" value="Unassembled WGS sequence"/>
</dbReference>
<evidence type="ECO:0000313" key="7">
    <source>
        <dbReference type="Proteomes" id="UP000237662"/>
    </source>
</evidence>
<keyword evidence="3 4" id="KW-0413">Isomerase</keyword>
<proteinExistence type="inferred from homology"/>
<dbReference type="PROSITE" id="PS50059">
    <property type="entry name" value="FKBP_PPIASE"/>
    <property type="match status" value="1"/>
</dbReference>
<dbReference type="Gene3D" id="3.10.50.40">
    <property type="match status" value="1"/>
</dbReference>
<dbReference type="GO" id="GO:0003755">
    <property type="term" value="F:peptidyl-prolyl cis-trans isomerase activity"/>
    <property type="evidence" value="ECO:0007669"/>
    <property type="project" value="UniProtKB-UniRule"/>
</dbReference>
<evidence type="ECO:0000256" key="1">
    <source>
        <dbReference type="ARBA" id="ARBA00000971"/>
    </source>
</evidence>
<dbReference type="InterPro" id="IPR001179">
    <property type="entry name" value="PPIase_FKBP_dom"/>
</dbReference>
<evidence type="ECO:0000256" key="4">
    <source>
        <dbReference type="RuleBase" id="RU003915"/>
    </source>
</evidence>
<dbReference type="PROSITE" id="PS51257">
    <property type="entry name" value="PROKAR_LIPOPROTEIN"/>
    <property type="match status" value="1"/>
</dbReference>
<dbReference type="EC" id="5.2.1.8" evidence="4"/>
<protein>
    <recommendedName>
        <fullName evidence="4">Peptidyl-prolyl cis-trans isomerase</fullName>
        <ecNumber evidence="4">5.2.1.8</ecNumber>
    </recommendedName>
</protein>
<dbReference type="EMBL" id="PTJC01000005">
    <property type="protein sequence ID" value="PPK88911.1"/>
    <property type="molecule type" value="Genomic_DNA"/>
</dbReference>
<accession>A0A2S6IBM5</accession>
<dbReference type="OrthoDB" id="669809at2"/>
<dbReference type="PANTHER" id="PTHR47833">
    <property type="entry name" value="PHOTOSYNTHETIC NDH SUBUNIT OF LUMENAL LOCATION 4, CHLOROPLASTIC"/>
    <property type="match status" value="1"/>
</dbReference>